<proteinExistence type="predicted"/>
<protein>
    <submittedName>
        <fullName evidence="1">Uncharacterized protein</fullName>
    </submittedName>
</protein>
<accession>A0AAP2DPM1</accession>
<dbReference type="AlphaFoldDB" id="A0AAP2DPM1"/>
<sequence length="319" mass="35890">MISSAIVEKIVQRTGYPGLLSLLAEGLSGSELNSLLLEVFNLRTASMSPAELLSLYRQNRFVKPADLPVIPLRKMELDLLQIFADASFQPIELSPVSLLGSCSVVAPADQKKILTALRGTEVLADATNAIALHVSDLKKTQQWIPSGPEDRIRFSAMQRHIRTQAISGKGFTPHFKIACLVTCGTDTGNYTFEKESLAEHIAVMTALYRDYYKVDKVQFRFLRRQGYPHADKLLTEVRAHVLQRTQDVVVDIVSEPAKEISYYKGIQYKIDIWVKGKQYEIGDGGFVDWTQQLLQNKKERMLSTGIGFEFMYRIVTGEI</sequence>
<dbReference type="Proteomes" id="UP001319200">
    <property type="component" value="Unassembled WGS sequence"/>
</dbReference>
<dbReference type="RefSeq" id="WP_254168686.1">
    <property type="nucleotide sequence ID" value="NZ_JAHESF010000037.1"/>
</dbReference>
<gene>
    <name evidence="1" type="ORF">KK083_25310</name>
</gene>
<evidence type="ECO:0000313" key="2">
    <source>
        <dbReference type="Proteomes" id="UP001319200"/>
    </source>
</evidence>
<dbReference type="EMBL" id="JAHESF010000037">
    <property type="protein sequence ID" value="MBT1700231.1"/>
    <property type="molecule type" value="Genomic_DNA"/>
</dbReference>
<keyword evidence="2" id="KW-1185">Reference proteome</keyword>
<evidence type="ECO:0000313" key="1">
    <source>
        <dbReference type="EMBL" id="MBT1700231.1"/>
    </source>
</evidence>
<name>A0AAP2DPM1_9BACT</name>
<reference evidence="1 2" key="1">
    <citation type="submission" date="2021-05" db="EMBL/GenBank/DDBJ databases">
        <title>A Polyphasic approach of four new species of the genus Ohtaekwangia: Ohtaekwangia histidinii sp. nov., Ohtaekwangia cretensis sp. nov., Ohtaekwangia indiensis sp. nov., Ohtaekwangia reichenbachii sp. nov. from diverse environment.</title>
        <authorList>
            <person name="Octaviana S."/>
        </authorList>
    </citation>
    <scope>NUCLEOTIDE SEQUENCE [LARGE SCALE GENOMIC DNA]</scope>
    <source>
        <strain evidence="1 2">PWU4</strain>
    </source>
</reference>
<organism evidence="1 2">
    <name type="scientific">Chryseosolibacter histidini</name>
    <dbReference type="NCBI Taxonomy" id="2782349"/>
    <lineage>
        <taxon>Bacteria</taxon>
        <taxon>Pseudomonadati</taxon>
        <taxon>Bacteroidota</taxon>
        <taxon>Cytophagia</taxon>
        <taxon>Cytophagales</taxon>
        <taxon>Chryseotaleaceae</taxon>
        <taxon>Chryseosolibacter</taxon>
    </lineage>
</organism>
<comment type="caution">
    <text evidence="1">The sequence shown here is derived from an EMBL/GenBank/DDBJ whole genome shotgun (WGS) entry which is preliminary data.</text>
</comment>